<proteinExistence type="predicted"/>
<accession>A0A9N9KA19</accession>
<reference evidence="1" key="1">
    <citation type="submission" date="2021-06" db="EMBL/GenBank/DDBJ databases">
        <authorList>
            <person name="Kallberg Y."/>
            <person name="Tangrot J."/>
            <person name="Rosling A."/>
        </authorList>
    </citation>
    <scope>NUCLEOTIDE SEQUENCE</scope>
    <source>
        <strain evidence="1">FL966</strain>
    </source>
</reference>
<organism evidence="1 2">
    <name type="scientific">Cetraspora pellucida</name>
    <dbReference type="NCBI Taxonomy" id="1433469"/>
    <lineage>
        <taxon>Eukaryota</taxon>
        <taxon>Fungi</taxon>
        <taxon>Fungi incertae sedis</taxon>
        <taxon>Mucoromycota</taxon>
        <taxon>Glomeromycotina</taxon>
        <taxon>Glomeromycetes</taxon>
        <taxon>Diversisporales</taxon>
        <taxon>Gigasporaceae</taxon>
        <taxon>Cetraspora</taxon>
    </lineage>
</organism>
<name>A0A9N9KA19_9GLOM</name>
<keyword evidence="2" id="KW-1185">Reference proteome</keyword>
<gene>
    <name evidence="1" type="ORF">CPELLU_LOCUS19265</name>
</gene>
<protein>
    <submittedName>
        <fullName evidence="1">9853_t:CDS:1</fullName>
    </submittedName>
</protein>
<dbReference type="Proteomes" id="UP000789759">
    <property type="component" value="Unassembled WGS sequence"/>
</dbReference>
<dbReference type="EMBL" id="CAJVQA010044555">
    <property type="protein sequence ID" value="CAG8816670.1"/>
    <property type="molecule type" value="Genomic_DNA"/>
</dbReference>
<evidence type="ECO:0000313" key="2">
    <source>
        <dbReference type="Proteomes" id="UP000789759"/>
    </source>
</evidence>
<comment type="caution">
    <text evidence="1">The sequence shown here is derived from an EMBL/GenBank/DDBJ whole genome shotgun (WGS) entry which is preliminary data.</text>
</comment>
<evidence type="ECO:0000313" key="1">
    <source>
        <dbReference type="EMBL" id="CAG8816670.1"/>
    </source>
</evidence>
<feature type="non-terminal residue" evidence="1">
    <location>
        <position position="82"/>
    </location>
</feature>
<sequence length="82" mass="9069">VGDVAEWYSCQVNIQAAEGGTSLKSYDVSLVLPNPTHSSSPLKSTNDALPKPMVTQSKTIYTHIENTANKESHRYDYIASRR</sequence>
<feature type="non-terminal residue" evidence="1">
    <location>
        <position position="1"/>
    </location>
</feature>
<dbReference type="AlphaFoldDB" id="A0A9N9KA19"/>